<proteinExistence type="predicted"/>
<dbReference type="InterPro" id="IPR053981">
    <property type="entry name" value="Gp44/GpP-like_2nd"/>
</dbReference>
<dbReference type="EMBL" id="BK032495">
    <property type="protein sequence ID" value="DAF42487.1"/>
    <property type="molecule type" value="Genomic_DNA"/>
</dbReference>
<protein>
    <submittedName>
        <fullName evidence="5">43 kDa tail protein</fullName>
    </submittedName>
</protein>
<dbReference type="SUPFAM" id="SSF69279">
    <property type="entry name" value="Phage tail proteins"/>
    <property type="match status" value="2"/>
</dbReference>
<dbReference type="Gene3D" id="3.30.1920.10">
    <property type="entry name" value="Baseplate protein-like domains - 2 layer sandwich fold"/>
    <property type="match status" value="1"/>
</dbReference>
<evidence type="ECO:0000259" key="2">
    <source>
        <dbReference type="Pfam" id="PF21683"/>
    </source>
</evidence>
<feature type="domain" description="Baseplate hub protein gp44/GpP-like C-terminal" evidence="3">
    <location>
        <begin position="249"/>
        <end position="331"/>
    </location>
</feature>
<dbReference type="InterPro" id="IPR026276">
    <property type="entry name" value="Baseplate_GpP"/>
</dbReference>
<feature type="compositionally biased region" description="Basic residues" evidence="1">
    <location>
        <begin position="339"/>
        <end position="360"/>
    </location>
</feature>
<evidence type="ECO:0000313" key="5">
    <source>
        <dbReference type="EMBL" id="DAF42487.1"/>
    </source>
</evidence>
<feature type="domain" description="Baseplate hub protein gp44/GpP-like second" evidence="4">
    <location>
        <begin position="92"/>
        <end position="178"/>
    </location>
</feature>
<evidence type="ECO:0000259" key="3">
    <source>
        <dbReference type="Pfam" id="PF21929"/>
    </source>
</evidence>
<sequence>MANNCTLLVNGSVYGGWTSISIQRGIEQLAGSFSLRVTERWPGVVESRPIQKGDIAVVKIDDVAVCTGYVNRTRIGFDSGSTWFDVEGRDKTADLVDCSAIWKSGQWRSSSVKQIATDLCHPFGIAVVIGKLAEKAAAEKIASFSLEDGETVQDTLERLLRMKALMMWTDGNGNLVINLPEQTAAETALVQGENMLQAEAAADETEQFSQYTVKGQARGVHNAKGEAKDGGVKRYRPLVILAEDHGTTPQKRAKHEQTMREGKADTASVTVQSWRQAGDNGGLWLPGLRVLVKAPYLHKDNDEMIISDLEYRKDDGGTITRLNLTNPKAYDRLSEQPPKKKTPAKKKKASTKTTAKKTARKGKDTTKYTVWKSPI</sequence>
<evidence type="ECO:0000259" key="4">
    <source>
        <dbReference type="Pfam" id="PF22255"/>
    </source>
</evidence>
<dbReference type="InterPro" id="IPR049354">
    <property type="entry name" value="GpP-like_N"/>
</dbReference>
<feature type="region of interest" description="Disordered" evidence="1">
    <location>
        <begin position="247"/>
        <end position="267"/>
    </location>
</feature>
<feature type="domain" description="Baseplate hub protein gp44-like N-terminal" evidence="2">
    <location>
        <begin position="6"/>
        <end position="90"/>
    </location>
</feature>
<organism evidence="5">
    <name type="scientific">Siphoviridae sp. ctLeG9</name>
    <dbReference type="NCBI Taxonomy" id="2827848"/>
    <lineage>
        <taxon>Viruses</taxon>
        <taxon>Duplodnaviria</taxon>
        <taxon>Heunggongvirae</taxon>
        <taxon>Uroviricota</taxon>
        <taxon>Caudoviricetes</taxon>
    </lineage>
</organism>
<dbReference type="Pfam" id="PF22255">
    <property type="entry name" value="Gp44-like_2nd"/>
    <property type="match status" value="1"/>
</dbReference>
<name>A0A8S5RV97_9CAUD</name>
<dbReference type="PIRSF" id="PIRSF004440">
    <property type="entry name" value="GpP"/>
    <property type="match status" value="1"/>
</dbReference>
<dbReference type="Pfam" id="PF21683">
    <property type="entry name" value="GpP-like_1st"/>
    <property type="match status" value="1"/>
</dbReference>
<feature type="compositionally biased region" description="Basic and acidic residues" evidence="1">
    <location>
        <begin position="255"/>
        <end position="264"/>
    </location>
</feature>
<dbReference type="Gene3D" id="3.55.50.10">
    <property type="entry name" value="Baseplate protein-like domains"/>
    <property type="match status" value="1"/>
</dbReference>
<dbReference type="Gene3D" id="2.30.300.10">
    <property type="entry name" value="Baseplate protein-like domain - beta roll fold"/>
    <property type="match status" value="1"/>
</dbReference>
<accession>A0A8S5RV97</accession>
<dbReference type="InterPro" id="IPR023399">
    <property type="entry name" value="Baseplate-like_2-layer_sand"/>
</dbReference>
<reference evidence="5" key="1">
    <citation type="journal article" date="2021" name="Proc. Natl. Acad. Sci. U.S.A.">
        <title>A Catalog of Tens of Thousands of Viruses from Human Metagenomes Reveals Hidden Associations with Chronic Diseases.</title>
        <authorList>
            <person name="Tisza M.J."/>
            <person name="Buck C.B."/>
        </authorList>
    </citation>
    <scope>NUCLEOTIDE SEQUENCE</scope>
    <source>
        <strain evidence="5">CtLeG9</strain>
    </source>
</reference>
<dbReference type="InterPro" id="IPR053982">
    <property type="entry name" value="Gp44/GpP-like_C"/>
</dbReference>
<dbReference type="Pfam" id="PF21929">
    <property type="entry name" value="GpP_4th"/>
    <property type="match status" value="1"/>
</dbReference>
<evidence type="ECO:0000256" key="1">
    <source>
        <dbReference type="SAM" id="MobiDB-lite"/>
    </source>
</evidence>
<feature type="region of interest" description="Disordered" evidence="1">
    <location>
        <begin position="330"/>
        <end position="375"/>
    </location>
</feature>